<reference evidence="2 3" key="1">
    <citation type="journal article" date="2017" name="Infect. Immun.">
        <title>Characterization of the Pathogenicity of Streptococcus intermedius TYG1620 Isolated from a Human Brain Abscess Based on the Complete Genome Sequence with Transcriptome Analysis and Transposon Mutagenesis in a Murine Subcutaneous Abscess Model.</title>
        <authorList>
            <person name="Hasegawa N."/>
            <person name="Sekizuka T."/>
            <person name="Sugi Y."/>
            <person name="Kawakami N."/>
            <person name="Ogasawara Y."/>
            <person name="Kato K."/>
            <person name="Yamashita A."/>
            <person name="Takeuchi F."/>
            <person name="Kuroda M."/>
        </authorList>
    </citation>
    <scope>NUCLEOTIDE SEQUENCE [LARGE SCALE GENOMIC DNA]</scope>
    <source>
        <strain evidence="2 3">TYG1620</strain>
    </source>
</reference>
<dbReference type="AlphaFoldDB" id="A0AAD1C6Q2"/>
<keyword evidence="1" id="KW-0472">Membrane</keyword>
<proteinExistence type="predicted"/>
<dbReference type="Proteomes" id="UP000217792">
    <property type="component" value="Chromosome"/>
</dbReference>
<sequence length="104" mass="11937">MLMGRPLLTDEMIERANRGEEISGPPLYDEEETKILKTTRSQFGYSSLNSSFNQDTLQINVEPTVTKSRRIENAKRGVFQAKLNKILFWIVLLLIALIVAIIWL</sequence>
<organism evidence="2 3">
    <name type="scientific">Streptococcus intermedius</name>
    <dbReference type="NCBI Taxonomy" id="1338"/>
    <lineage>
        <taxon>Bacteria</taxon>
        <taxon>Bacillati</taxon>
        <taxon>Bacillota</taxon>
        <taxon>Bacilli</taxon>
        <taxon>Lactobacillales</taxon>
        <taxon>Streptococcaceae</taxon>
        <taxon>Streptococcus</taxon>
        <taxon>Streptococcus anginosus group</taxon>
    </lineage>
</organism>
<feature type="transmembrane region" description="Helical" evidence="1">
    <location>
        <begin position="86"/>
        <end position="103"/>
    </location>
</feature>
<dbReference type="Pfam" id="PF26336">
    <property type="entry name" value="MacP_activator"/>
    <property type="match status" value="1"/>
</dbReference>
<dbReference type="InterPro" id="IPR047752">
    <property type="entry name" value="MacP"/>
</dbReference>
<protein>
    <recommendedName>
        <fullName evidence="4">Foldase</fullName>
    </recommendedName>
</protein>
<evidence type="ECO:0000313" key="3">
    <source>
        <dbReference type="Proteomes" id="UP000217792"/>
    </source>
</evidence>
<evidence type="ECO:0008006" key="4">
    <source>
        <dbReference type="Google" id="ProtNLM"/>
    </source>
</evidence>
<keyword evidence="1" id="KW-0812">Transmembrane</keyword>
<name>A0AAD1C6Q2_STRIT</name>
<keyword evidence="1" id="KW-1133">Transmembrane helix</keyword>
<gene>
    <name evidence="2" type="ORF">SITYG_05960</name>
</gene>
<evidence type="ECO:0000256" key="1">
    <source>
        <dbReference type="SAM" id="Phobius"/>
    </source>
</evidence>
<accession>A0AAD1C6Q2</accession>
<evidence type="ECO:0000313" key="2">
    <source>
        <dbReference type="EMBL" id="BAW16582.1"/>
    </source>
</evidence>
<dbReference type="NCBIfam" id="NF038277">
    <property type="entry name" value="accessory_MacP"/>
    <property type="match status" value="1"/>
</dbReference>
<dbReference type="EMBL" id="AP014880">
    <property type="protein sequence ID" value="BAW16582.1"/>
    <property type="molecule type" value="Genomic_DNA"/>
</dbReference>